<sequence length="149" mass="15764">MEQDNRESWLNRVAAGMAPLFEALDAPLPSRVRVAIGECWDNRRSGDGHFEIFIRPDLAHAPDAMPAQIAAILAHELVHAAVGIAAGHGRAFKRVAVGLGLVGPMRATTPGAPSFAPLHRSSLRSVPSPMPGSTRAARPPGPGSRRRGC</sequence>
<dbReference type="AlphaFoldDB" id="A0A160TKS1"/>
<organism evidence="2">
    <name type="scientific">hydrothermal vent metagenome</name>
    <dbReference type="NCBI Taxonomy" id="652676"/>
    <lineage>
        <taxon>unclassified sequences</taxon>
        <taxon>metagenomes</taxon>
        <taxon>ecological metagenomes</taxon>
    </lineage>
</organism>
<evidence type="ECO:0000313" key="2">
    <source>
        <dbReference type="EMBL" id="CUS44988.1"/>
    </source>
</evidence>
<feature type="region of interest" description="Disordered" evidence="1">
    <location>
        <begin position="110"/>
        <end position="149"/>
    </location>
</feature>
<gene>
    <name evidence="2" type="ORF">MGWOODY_Smn1216</name>
</gene>
<proteinExistence type="predicted"/>
<evidence type="ECO:0000256" key="1">
    <source>
        <dbReference type="SAM" id="MobiDB-lite"/>
    </source>
</evidence>
<dbReference type="EMBL" id="CZQE01000200">
    <property type="protein sequence ID" value="CUS44988.1"/>
    <property type="molecule type" value="Genomic_DNA"/>
</dbReference>
<reference evidence="2" key="1">
    <citation type="submission" date="2015-10" db="EMBL/GenBank/DDBJ databases">
        <authorList>
            <person name="Gilbert D.G."/>
        </authorList>
    </citation>
    <scope>NUCLEOTIDE SEQUENCE</scope>
</reference>
<protein>
    <submittedName>
        <fullName evidence="2">Uncharacterized protein</fullName>
    </submittedName>
</protein>
<accession>A0A160TKS1</accession>
<name>A0A160TKS1_9ZZZZ</name>